<dbReference type="Proteomes" id="UP000198307">
    <property type="component" value="Unassembled WGS sequence"/>
</dbReference>
<dbReference type="InterPro" id="IPR054491">
    <property type="entry name" value="MGH1-like_GH"/>
</dbReference>
<dbReference type="Gene3D" id="1.50.10.10">
    <property type="match status" value="1"/>
</dbReference>
<dbReference type="AlphaFoldDB" id="A0A239PS56"/>
<accession>A0A239PS56</accession>
<gene>
    <name evidence="3" type="ORF">SAMN05444959_10335</name>
</gene>
<dbReference type="InterPro" id="IPR008928">
    <property type="entry name" value="6-hairpin_glycosidase_sf"/>
</dbReference>
<dbReference type="EMBL" id="FZQB01000003">
    <property type="protein sequence ID" value="SNT72537.1"/>
    <property type="molecule type" value="Genomic_DNA"/>
</dbReference>
<feature type="domain" description="Putative glycogen debranching enzyme N-terminal" evidence="1">
    <location>
        <begin position="38"/>
        <end position="232"/>
    </location>
</feature>
<dbReference type="GO" id="GO:0005975">
    <property type="term" value="P:carbohydrate metabolic process"/>
    <property type="evidence" value="ECO:0007669"/>
    <property type="project" value="InterPro"/>
</dbReference>
<dbReference type="Pfam" id="PF22422">
    <property type="entry name" value="MGH1-like_GH"/>
    <property type="match status" value="1"/>
</dbReference>
<sequence length="735" mass="82060">MTGALQHSSLNGAQTVAPLAQFFIPAAASLQERRPRTLKHGDTFAVFDHNGDVLSGPGSPEGLFHRDTRYLSQYYLTICGERPMLLSSTLRDDNATLTCDLTNPDLHDELGRCLIAHDSIHMRRTRFLWQGCCYERLALRNFDETAHDITLEIAFEADFADIFEVRGAQRPERGRQLLPEVNAAHVLLSYRGLDHNPRSTALRFDPAPARLEAGKAVYRLTLAPGEARALFIEIGCDVNGVEDPPSQLFFRSLREARHALRRSSSRAAAVQSSNEIFNETIRRSISDLYMLMTDTETGPYPYAGVPWFSTVFGRDALITAWEMLWLDPAVARGVLLHLAENQAGELDPDTDAEPGKILHEVRYGEMAETGEVPFRRYYGSVDSTPLFVMLAGAYFERTGDRAGLERLWPHIRRAIDWIERHGDRDGDGFIEYGRRNDNGLTNQGWKDSHDAVFHADGRLARGPIALCEVQGYVHAARLAAAHMARELGDDAFALSQERKAEKLKASFDTTFWDDEMGTYVLALDGDKRPCRVRSSNTGHLLWTGIVRRDRADRLVHGLMGPSSFCGWGIRTVAACQARYNPMSYHNGSVWPHDNALIGAGLARYGFRAEAARIFEGIFSAATYIDLRRLPELFCGFPRRDTQGPTFYPVACTPQAWAAGAPLLLLQACLGLRFDAQAGQVIFDQPILPEFLGEVELRNLRLGEGTVDIALRRSGDHHVSADILRRDGPVRVIVTI</sequence>
<name>A0A239PS56_9RHOB</name>
<feature type="domain" description="Mannosylglycerate hydrolase MGH1-like glycoside hydrolase" evidence="2">
    <location>
        <begin position="315"/>
        <end position="616"/>
    </location>
</feature>
<dbReference type="OrthoDB" id="9759959at2"/>
<reference evidence="3 4" key="1">
    <citation type="submission" date="2017-07" db="EMBL/GenBank/DDBJ databases">
        <authorList>
            <person name="Sun Z.S."/>
            <person name="Albrecht U."/>
            <person name="Echele G."/>
            <person name="Lee C.C."/>
        </authorList>
    </citation>
    <scope>NUCLEOTIDE SEQUENCE [LARGE SCALE GENOMIC DNA]</scope>
    <source>
        <strain evidence="3 4">DSM 14827</strain>
    </source>
</reference>
<evidence type="ECO:0000259" key="1">
    <source>
        <dbReference type="Pfam" id="PF14742"/>
    </source>
</evidence>
<protein>
    <submittedName>
        <fullName evidence="3">Glycogen debranching enzyme (Alpha-1,6-glucosidase)</fullName>
    </submittedName>
</protein>
<dbReference type="InterPro" id="IPR032856">
    <property type="entry name" value="GDE_N_bis"/>
</dbReference>
<organism evidence="3 4">
    <name type="scientific">Paracoccus seriniphilus</name>
    <dbReference type="NCBI Taxonomy" id="184748"/>
    <lineage>
        <taxon>Bacteria</taxon>
        <taxon>Pseudomonadati</taxon>
        <taxon>Pseudomonadota</taxon>
        <taxon>Alphaproteobacteria</taxon>
        <taxon>Rhodobacterales</taxon>
        <taxon>Paracoccaceae</taxon>
        <taxon>Paracoccus</taxon>
    </lineage>
</organism>
<dbReference type="Pfam" id="PF14742">
    <property type="entry name" value="GDE_N_bis"/>
    <property type="match status" value="1"/>
</dbReference>
<dbReference type="SUPFAM" id="SSF48208">
    <property type="entry name" value="Six-hairpin glycosidases"/>
    <property type="match status" value="1"/>
</dbReference>
<evidence type="ECO:0000313" key="3">
    <source>
        <dbReference type="EMBL" id="SNT72537.1"/>
    </source>
</evidence>
<dbReference type="InterPro" id="IPR012341">
    <property type="entry name" value="6hp_glycosidase-like_sf"/>
</dbReference>
<evidence type="ECO:0000313" key="4">
    <source>
        <dbReference type="Proteomes" id="UP000198307"/>
    </source>
</evidence>
<proteinExistence type="predicted"/>
<evidence type="ECO:0000259" key="2">
    <source>
        <dbReference type="Pfam" id="PF22422"/>
    </source>
</evidence>
<keyword evidence="4" id="KW-1185">Reference proteome</keyword>